<organism evidence="3 4">
    <name type="scientific">Marinobacter orientalis</name>
    <dbReference type="NCBI Taxonomy" id="1928859"/>
    <lineage>
        <taxon>Bacteria</taxon>
        <taxon>Pseudomonadati</taxon>
        <taxon>Pseudomonadota</taxon>
        <taxon>Gammaproteobacteria</taxon>
        <taxon>Pseudomonadales</taxon>
        <taxon>Marinobacteraceae</taxon>
        <taxon>Marinobacter</taxon>
    </lineage>
</organism>
<keyword evidence="2" id="KW-0732">Signal</keyword>
<dbReference type="EMBL" id="JABCKY010000001">
    <property type="protein sequence ID" value="NMT62230.1"/>
    <property type="molecule type" value="Genomic_DNA"/>
</dbReference>
<sequence length="476" mass="51764">MMKFKRSALVLAMFGGFLLSGCGGSSSSTGDGPTVTEESSQTTTEQTTKTGTFLDSAVEGLRYVTPTKTGLTGANGEFEYQEGEVVFFLLGNSLVGSSMASDVMTPLDMINENSNTSKMANVLRFLQSLDQDDNPDNGITISQTVQNQAELDGIEVDFDVDADAFGSQTAVDNVLSADNKVLISEEAANNHFQATVDQLDANEVDLKGTWFTQTTFVRDGQKCGEVAETTVVFDGDGYTETGDELNSSSDGTIVSCNTVAYSGMEVAYASAPDDLPAKGCDQGICSFNEVNKYFPNWEAGSWELDSQQFSVVVVKYYPGMDKMVRTKTDKVRTRDINGNIVSVDTWGTFTTVYFRKEAAEYTKNMVGTWDVTSSNLSCPDVTAIQTLVYSETGIQVSGQELNLVDGNCEFESTSGTFAYDDPQLSADFCGPVCDFKQLNGTFIDEGEEIQLSHVRGTDVINRTKGYSHRQRWVKVD</sequence>
<dbReference type="PROSITE" id="PS51257">
    <property type="entry name" value="PROKAR_LIPOPROTEIN"/>
    <property type="match status" value="1"/>
</dbReference>
<name>A0A7Y0NIU4_9GAMM</name>
<accession>A0A7Y0NIU4</accession>
<dbReference type="RefSeq" id="WP_135953636.1">
    <property type="nucleotide sequence ID" value="NZ_JABCKY010000001.1"/>
</dbReference>
<proteinExistence type="predicted"/>
<evidence type="ECO:0000313" key="4">
    <source>
        <dbReference type="Proteomes" id="UP000567186"/>
    </source>
</evidence>
<evidence type="ECO:0008006" key="5">
    <source>
        <dbReference type="Google" id="ProtNLM"/>
    </source>
</evidence>
<keyword evidence="4" id="KW-1185">Reference proteome</keyword>
<dbReference type="Proteomes" id="UP000567186">
    <property type="component" value="Unassembled WGS sequence"/>
</dbReference>
<comment type="caution">
    <text evidence="3">The sequence shown here is derived from an EMBL/GenBank/DDBJ whole genome shotgun (WGS) entry which is preliminary data.</text>
</comment>
<dbReference type="OrthoDB" id="5592990at2"/>
<evidence type="ECO:0000313" key="3">
    <source>
        <dbReference type="EMBL" id="NMT62230.1"/>
    </source>
</evidence>
<gene>
    <name evidence="3" type="ORF">HIU99_01340</name>
</gene>
<reference evidence="3 4" key="1">
    <citation type="submission" date="2020-04" db="EMBL/GenBank/DDBJ databases">
        <title>Marinobacter oceani sp. nov., isolated from marine solar saltern.</title>
        <authorList>
            <person name="Chen X.-Y."/>
        </authorList>
    </citation>
    <scope>NUCLEOTIDE SEQUENCE [LARGE SCALE GENOMIC DNA]</scope>
    <source>
        <strain evidence="3 4">W62</strain>
    </source>
</reference>
<protein>
    <recommendedName>
        <fullName evidence="5">Lipoprotein</fullName>
    </recommendedName>
</protein>
<dbReference type="AlphaFoldDB" id="A0A7Y0NIU4"/>
<evidence type="ECO:0000256" key="2">
    <source>
        <dbReference type="SAM" id="SignalP"/>
    </source>
</evidence>
<feature type="chain" id="PRO_5030704207" description="Lipoprotein" evidence="2">
    <location>
        <begin position="22"/>
        <end position="476"/>
    </location>
</feature>
<feature type="region of interest" description="Disordered" evidence="1">
    <location>
        <begin position="26"/>
        <end position="51"/>
    </location>
</feature>
<feature type="signal peptide" evidence="2">
    <location>
        <begin position="1"/>
        <end position="21"/>
    </location>
</feature>
<evidence type="ECO:0000256" key="1">
    <source>
        <dbReference type="SAM" id="MobiDB-lite"/>
    </source>
</evidence>